<evidence type="ECO:0000313" key="1">
    <source>
        <dbReference type="EMBL" id="KAF2421104.1"/>
    </source>
</evidence>
<dbReference type="OrthoDB" id="2125396at2759"/>
<comment type="caution">
    <text evidence="1">The sequence shown here is derived from an EMBL/GenBank/DDBJ whole genome shotgun (WGS) entry which is preliminary data.</text>
</comment>
<protein>
    <submittedName>
        <fullName evidence="1">F-box protein</fullName>
    </submittedName>
</protein>
<dbReference type="InterPro" id="IPR032675">
    <property type="entry name" value="LRR_dom_sf"/>
</dbReference>
<evidence type="ECO:0000313" key="2">
    <source>
        <dbReference type="Proteomes" id="UP000800235"/>
    </source>
</evidence>
<gene>
    <name evidence="1" type="ORF">EJ08DRAFT_597799</name>
</gene>
<sequence length="220" mass="24431">MNIPSALLTWTGLRTPPLEEHPSEPQPLHLPTEIIEAMISFIPHHPTSQATLYSLCLVSWSWHSVAITRLYESPYLYGKNYDPFVRTICPSLNRHVKKSDLAGLVRCLDMSRLVHQGSRSTTARVLGRCKGGMVEFTAPQANFGINCLAALSKCINLRTLDLSLLSESISYKELSSTLRSLTQLSTLKFPRSATKDTDRSPPVSVTWPPHLSTLSLSGNM</sequence>
<accession>A0A9P4NH01</accession>
<dbReference type="Proteomes" id="UP000800235">
    <property type="component" value="Unassembled WGS sequence"/>
</dbReference>
<name>A0A9P4NH01_9PEZI</name>
<dbReference type="EMBL" id="MU007102">
    <property type="protein sequence ID" value="KAF2421104.1"/>
    <property type="molecule type" value="Genomic_DNA"/>
</dbReference>
<organism evidence="1 2">
    <name type="scientific">Tothia fuscella</name>
    <dbReference type="NCBI Taxonomy" id="1048955"/>
    <lineage>
        <taxon>Eukaryota</taxon>
        <taxon>Fungi</taxon>
        <taxon>Dikarya</taxon>
        <taxon>Ascomycota</taxon>
        <taxon>Pezizomycotina</taxon>
        <taxon>Dothideomycetes</taxon>
        <taxon>Pleosporomycetidae</taxon>
        <taxon>Venturiales</taxon>
        <taxon>Cylindrosympodiaceae</taxon>
        <taxon>Tothia</taxon>
    </lineage>
</organism>
<dbReference type="AlphaFoldDB" id="A0A9P4NH01"/>
<reference evidence="1" key="1">
    <citation type="journal article" date="2020" name="Stud. Mycol.">
        <title>101 Dothideomycetes genomes: a test case for predicting lifestyles and emergence of pathogens.</title>
        <authorList>
            <person name="Haridas S."/>
            <person name="Albert R."/>
            <person name="Binder M."/>
            <person name="Bloem J."/>
            <person name="Labutti K."/>
            <person name="Salamov A."/>
            <person name="Andreopoulos B."/>
            <person name="Baker S."/>
            <person name="Barry K."/>
            <person name="Bills G."/>
            <person name="Bluhm B."/>
            <person name="Cannon C."/>
            <person name="Castanera R."/>
            <person name="Culley D."/>
            <person name="Daum C."/>
            <person name="Ezra D."/>
            <person name="Gonzalez J."/>
            <person name="Henrissat B."/>
            <person name="Kuo A."/>
            <person name="Liang C."/>
            <person name="Lipzen A."/>
            <person name="Lutzoni F."/>
            <person name="Magnuson J."/>
            <person name="Mondo S."/>
            <person name="Nolan M."/>
            <person name="Ohm R."/>
            <person name="Pangilinan J."/>
            <person name="Park H.-J."/>
            <person name="Ramirez L."/>
            <person name="Alfaro M."/>
            <person name="Sun H."/>
            <person name="Tritt A."/>
            <person name="Yoshinaga Y."/>
            <person name="Zwiers L.-H."/>
            <person name="Turgeon B."/>
            <person name="Goodwin S."/>
            <person name="Spatafora J."/>
            <person name="Crous P."/>
            <person name="Grigoriev I."/>
        </authorList>
    </citation>
    <scope>NUCLEOTIDE SEQUENCE</scope>
    <source>
        <strain evidence="1">CBS 130266</strain>
    </source>
</reference>
<proteinExistence type="predicted"/>
<dbReference type="SUPFAM" id="SSF52047">
    <property type="entry name" value="RNI-like"/>
    <property type="match status" value="1"/>
</dbReference>
<keyword evidence="2" id="KW-1185">Reference proteome</keyword>
<feature type="non-terminal residue" evidence="1">
    <location>
        <position position="220"/>
    </location>
</feature>
<dbReference type="Gene3D" id="3.80.10.10">
    <property type="entry name" value="Ribonuclease Inhibitor"/>
    <property type="match status" value="1"/>
</dbReference>